<evidence type="ECO:0000313" key="10">
    <source>
        <dbReference type="EMBL" id="TNC72433.1"/>
    </source>
</evidence>
<feature type="DNA-binding region" description="OmpR/PhoB-type" evidence="7">
    <location>
        <begin position="142"/>
        <end position="244"/>
    </location>
</feature>
<evidence type="ECO:0000259" key="8">
    <source>
        <dbReference type="PROSITE" id="PS50110"/>
    </source>
</evidence>
<dbReference type="InterPro" id="IPR011006">
    <property type="entry name" value="CheY-like_superfamily"/>
</dbReference>
<dbReference type="OrthoDB" id="9784252at2"/>
<evidence type="ECO:0000313" key="11">
    <source>
        <dbReference type="Proteomes" id="UP000305709"/>
    </source>
</evidence>
<keyword evidence="2" id="KW-0902">Two-component regulatory system</keyword>
<name>A0A5C4NCJ5_9RHOB</name>
<dbReference type="Pfam" id="PF00072">
    <property type="entry name" value="Response_reg"/>
    <property type="match status" value="1"/>
</dbReference>
<dbReference type="SMART" id="SM00448">
    <property type="entry name" value="REC"/>
    <property type="match status" value="1"/>
</dbReference>
<dbReference type="InterPro" id="IPR001789">
    <property type="entry name" value="Sig_transdc_resp-reg_receiver"/>
</dbReference>
<keyword evidence="4 7" id="KW-0238">DNA-binding</keyword>
<reference evidence="10 11" key="1">
    <citation type="submission" date="2019-06" db="EMBL/GenBank/DDBJ databases">
        <authorList>
            <person name="Jiang L."/>
        </authorList>
    </citation>
    <scope>NUCLEOTIDE SEQUENCE [LARGE SCALE GENOMIC DNA]</scope>
    <source>
        <strain evidence="10 11">YIM 48858</strain>
    </source>
</reference>
<dbReference type="SUPFAM" id="SSF46894">
    <property type="entry name" value="C-terminal effector domain of the bipartite response regulators"/>
    <property type="match status" value="1"/>
</dbReference>
<dbReference type="InterPro" id="IPR039420">
    <property type="entry name" value="WalR-like"/>
</dbReference>
<dbReference type="SMART" id="SM00862">
    <property type="entry name" value="Trans_reg_C"/>
    <property type="match status" value="1"/>
</dbReference>
<dbReference type="Gene3D" id="1.10.10.10">
    <property type="entry name" value="Winged helix-like DNA-binding domain superfamily/Winged helix DNA-binding domain"/>
    <property type="match status" value="1"/>
</dbReference>
<evidence type="ECO:0000256" key="6">
    <source>
        <dbReference type="PROSITE-ProRule" id="PRU00169"/>
    </source>
</evidence>
<dbReference type="RefSeq" id="WP_139081216.1">
    <property type="nucleotide sequence ID" value="NZ_VDFV01000008.1"/>
</dbReference>
<dbReference type="GO" id="GO:0006355">
    <property type="term" value="P:regulation of DNA-templated transcription"/>
    <property type="evidence" value="ECO:0007669"/>
    <property type="project" value="InterPro"/>
</dbReference>
<dbReference type="InterPro" id="IPR001867">
    <property type="entry name" value="OmpR/PhoB-type_DNA-bd"/>
</dbReference>
<organism evidence="10 11">
    <name type="scientific">Rubellimicrobium roseum</name>
    <dbReference type="NCBI Taxonomy" id="687525"/>
    <lineage>
        <taxon>Bacteria</taxon>
        <taxon>Pseudomonadati</taxon>
        <taxon>Pseudomonadota</taxon>
        <taxon>Alphaproteobacteria</taxon>
        <taxon>Rhodobacterales</taxon>
        <taxon>Roseobacteraceae</taxon>
        <taxon>Rubellimicrobium</taxon>
    </lineage>
</organism>
<gene>
    <name evidence="10" type="ORF">FHG71_08585</name>
</gene>
<dbReference type="AlphaFoldDB" id="A0A5C4NCJ5"/>
<dbReference type="Gene3D" id="3.40.50.2300">
    <property type="match status" value="1"/>
</dbReference>
<protein>
    <submittedName>
        <fullName evidence="10">Response regulator</fullName>
    </submittedName>
</protein>
<accession>A0A5C4NCJ5</accession>
<proteinExistence type="predicted"/>
<dbReference type="GO" id="GO:0005829">
    <property type="term" value="C:cytosol"/>
    <property type="evidence" value="ECO:0007669"/>
    <property type="project" value="TreeGrafter"/>
</dbReference>
<dbReference type="EMBL" id="VDFV01000008">
    <property type="protein sequence ID" value="TNC72433.1"/>
    <property type="molecule type" value="Genomic_DNA"/>
</dbReference>
<keyword evidence="1 6" id="KW-0597">Phosphoprotein</keyword>
<dbReference type="InterPro" id="IPR016032">
    <property type="entry name" value="Sig_transdc_resp-reg_C-effctor"/>
</dbReference>
<comment type="caution">
    <text evidence="10">The sequence shown here is derived from an EMBL/GenBank/DDBJ whole genome shotgun (WGS) entry which is preliminary data.</text>
</comment>
<evidence type="ECO:0000256" key="1">
    <source>
        <dbReference type="ARBA" id="ARBA00022553"/>
    </source>
</evidence>
<feature type="domain" description="Response regulatory" evidence="8">
    <location>
        <begin position="15"/>
        <end position="128"/>
    </location>
</feature>
<dbReference type="CDD" id="cd17574">
    <property type="entry name" value="REC_OmpR"/>
    <property type="match status" value="1"/>
</dbReference>
<evidence type="ECO:0000256" key="5">
    <source>
        <dbReference type="ARBA" id="ARBA00023163"/>
    </source>
</evidence>
<feature type="modified residue" description="4-aspartylphosphate" evidence="6">
    <location>
        <position position="64"/>
    </location>
</feature>
<dbReference type="PANTHER" id="PTHR48111">
    <property type="entry name" value="REGULATOR OF RPOS"/>
    <property type="match status" value="1"/>
</dbReference>
<evidence type="ECO:0000259" key="9">
    <source>
        <dbReference type="PROSITE" id="PS51755"/>
    </source>
</evidence>
<evidence type="ECO:0000256" key="4">
    <source>
        <dbReference type="ARBA" id="ARBA00023125"/>
    </source>
</evidence>
<evidence type="ECO:0000256" key="7">
    <source>
        <dbReference type="PROSITE-ProRule" id="PRU01091"/>
    </source>
</evidence>
<keyword evidence="3" id="KW-0805">Transcription regulation</keyword>
<dbReference type="Proteomes" id="UP000305709">
    <property type="component" value="Unassembled WGS sequence"/>
</dbReference>
<keyword evidence="11" id="KW-1185">Reference proteome</keyword>
<dbReference type="Pfam" id="PF00486">
    <property type="entry name" value="Trans_reg_C"/>
    <property type="match status" value="1"/>
</dbReference>
<evidence type="ECO:0000256" key="2">
    <source>
        <dbReference type="ARBA" id="ARBA00023012"/>
    </source>
</evidence>
<feature type="domain" description="OmpR/PhoB-type" evidence="9">
    <location>
        <begin position="142"/>
        <end position="244"/>
    </location>
</feature>
<evidence type="ECO:0000256" key="3">
    <source>
        <dbReference type="ARBA" id="ARBA00023015"/>
    </source>
</evidence>
<dbReference type="CDD" id="cd00383">
    <property type="entry name" value="trans_reg_C"/>
    <property type="match status" value="1"/>
</dbReference>
<dbReference type="PROSITE" id="PS50110">
    <property type="entry name" value="RESPONSE_REGULATORY"/>
    <property type="match status" value="1"/>
</dbReference>
<dbReference type="Gene3D" id="6.10.250.690">
    <property type="match status" value="1"/>
</dbReference>
<dbReference type="InterPro" id="IPR036388">
    <property type="entry name" value="WH-like_DNA-bd_sf"/>
</dbReference>
<dbReference type="SUPFAM" id="SSF52172">
    <property type="entry name" value="CheY-like"/>
    <property type="match status" value="1"/>
</dbReference>
<dbReference type="GO" id="GO:0032993">
    <property type="term" value="C:protein-DNA complex"/>
    <property type="evidence" value="ECO:0007669"/>
    <property type="project" value="TreeGrafter"/>
</dbReference>
<keyword evidence="5" id="KW-0804">Transcription</keyword>
<sequence>MPRARPGAADVELPHLLIVDDDERIRTLLARFLLKHGFLVTTAAGAAQARRLLAGLSFDLVVLDVMMPGEDGLSLCRDLVGRWGMPVILLTARGETGDRIRGLEAGADDYLPKPFDPKELLLRINVVLRRAAPEPLPSPTAPQRLRLGDMIYDVERGELQRDAGEPLRLTATEAGLMRILAAEPGATVTRLRLIEEAGPRGVPSAAQERAVDVQITRLRRKIEPDPRQPRYLQTVRGAGYRLATD</sequence>
<dbReference type="PANTHER" id="PTHR48111:SF4">
    <property type="entry name" value="DNA-BINDING DUAL TRANSCRIPTIONAL REGULATOR OMPR"/>
    <property type="match status" value="1"/>
</dbReference>
<dbReference type="PROSITE" id="PS51755">
    <property type="entry name" value="OMPR_PHOB"/>
    <property type="match status" value="1"/>
</dbReference>
<dbReference type="GO" id="GO:0000976">
    <property type="term" value="F:transcription cis-regulatory region binding"/>
    <property type="evidence" value="ECO:0007669"/>
    <property type="project" value="TreeGrafter"/>
</dbReference>
<dbReference type="GO" id="GO:0000156">
    <property type="term" value="F:phosphorelay response regulator activity"/>
    <property type="evidence" value="ECO:0007669"/>
    <property type="project" value="TreeGrafter"/>
</dbReference>